<gene>
    <name evidence="1" type="ORF">QYS47_34280</name>
</gene>
<accession>A0AA52EZF8</accession>
<dbReference type="EMBL" id="CP129968">
    <property type="protein sequence ID" value="WNB17558.1"/>
    <property type="molecule type" value="Genomic_DNA"/>
</dbReference>
<dbReference type="PROSITE" id="PS51257">
    <property type="entry name" value="PROKAR_LIPOPROTEIN"/>
    <property type="match status" value="1"/>
</dbReference>
<proteinExistence type="predicted"/>
<dbReference type="RefSeq" id="WP_322347048.1">
    <property type="nucleotide sequence ID" value="NZ_CP129968.2"/>
</dbReference>
<sequence>MIRVLCLVAVSFLIVSCGGSKEGEKTSFQSIQINLDEAKTLKASDHFKLKDIIYFSDSLVVDNLMKVSVHNDYLVLHCGWGLDYLLIKNMITGNEILISEKGEGPNQYQELSNFFINPDGQIELLDGQSGKILTFDLEGNLKSVYQNELMQGTKSLMSLNGEDYFLYGGNFYAGKSGYQMQIWNRNKGKVKASYLPFDEQKADFMLFIEPRNFSKNPASFYQVYNQHVYELIEDGVKDSLYLDFGQDNIPAELLDNSYQDVREFSQAMAKSGYAYGLGNFLLEEDLMFALVRKKEKDFHVYTNTKTGESTVVDKISNDVFGLQTEEKIGYQHRPIAMNGNHIYFIVSLEAQNENLEEELIKNSSKSDLNQTLLSKIQNFEDGDNLAIVKCEINGF</sequence>
<dbReference type="KEGG" id="marp:QYS47_34280"/>
<dbReference type="Proteomes" id="UP001232019">
    <property type="component" value="Chromosome"/>
</dbReference>
<protein>
    <submittedName>
        <fullName evidence="1">6-bladed beta-propeller</fullName>
    </submittedName>
</protein>
<dbReference type="AlphaFoldDB" id="A0AA52EZF8"/>
<organism evidence="1">
    <name type="scientific">Marivirga arenosa</name>
    <dbReference type="NCBI Taxonomy" id="3059076"/>
    <lineage>
        <taxon>Bacteria</taxon>
        <taxon>Pseudomonadati</taxon>
        <taxon>Bacteroidota</taxon>
        <taxon>Cytophagia</taxon>
        <taxon>Cytophagales</taxon>
        <taxon>Marivirgaceae</taxon>
        <taxon>Marivirga</taxon>
    </lineage>
</organism>
<reference evidence="1" key="1">
    <citation type="submission" date="2023-08" db="EMBL/GenBank/DDBJ databases">
        <title>Comparative genomics and taxonomic characterization of three novel marine species of genus Marivirga.</title>
        <authorList>
            <person name="Muhammad N."/>
            <person name="Kim S.-G."/>
        </authorList>
    </citation>
    <scope>NUCLEOTIDE SEQUENCE</scope>
    <source>
        <strain evidence="1">BKB1-2</strain>
    </source>
</reference>
<dbReference type="Pfam" id="PF17170">
    <property type="entry name" value="DUF5128"/>
    <property type="match status" value="1"/>
</dbReference>
<evidence type="ECO:0000313" key="1">
    <source>
        <dbReference type="EMBL" id="WNB17558.1"/>
    </source>
</evidence>
<name>A0AA52EZF8_9BACT</name>